<comment type="caution">
    <text evidence="2">The sequence shown here is derived from an EMBL/GenBank/DDBJ whole genome shotgun (WGS) entry which is preliminary data.</text>
</comment>
<evidence type="ECO:0000313" key="2">
    <source>
        <dbReference type="EMBL" id="CAI9952654.1"/>
    </source>
</evidence>
<keyword evidence="1" id="KW-0175">Coiled coil</keyword>
<dbReference type="AlphaFoldDB" id="A0AA86QGC4"/>
<gene>
    <name evidence="2" type="ORF">HINF_LOCUS40299</name>
    <name evidence="3" type="ORF">HINF_LOCUS8556</name>
</gene>
<evidence type="ECO:0000256" key="1">
    <source>
        <dbReference type="SAM" id="Coils"/>
    </source>
</evidence>
<sequence length="496" mass="58708">MTQKSLQTQAMYTQLYKDSLQKLFKYNMQNKSNKELCEIIDNLHNQNQLWKLVCTQMKSQKTKKTNIQTIKVQYNSFYRQALHSERLNEADCKYLEQYLERSDLKISAIVEKLMESYFKDRDIFPYEVSRKLHQIEQLLQKKRQEEKKNLIRQKNLEEQQNKQEALLSKQQSIKNGELISNSNQTSESENQQQLSIYNSNEQQQCDTTDKYHQNMQLSQLQQDQQNDILGMSLKQMDKHYIQALVHNNRNKSVSQITEELIETYFQNANIFISDIEIYVMSLLQKFKPMKLSQSTKQLHTSDNINQTDSFINSDLKLQELQLSESVPQYSNDISEYSSSFYDYSELSSISLSSEDNRIQINRKDFLSQLLTSLEYILGQQFEVTKAELCKKVNSLSKTEAEALWNHFHSEFQENSKEQLRYYYTNSLDNSTIQNRYKFTKEDLSTITTCVKNTTSKSVSCIAKFLQRKHFSNKYIPQYLLIRKVENELAKKNLNNQ</sequence>
<name>A0AA86QGC4_9EUKA</name>
<feature type="coiled-coil region" evidence="1">
    <location>
        <begin position="128"/>
        <end position="161"/>
    </location>
</feature>
<keyword evidence="4" id="KW-1185">Reference proteome</keyword>
<dbReference type="Proteomes" id="UP001642409">
    <property type="component" value="Unassembled WGS sequence"/>
</dbReference>
<dbReference type="EMBL" id="CATOUU010000834">
    <property type="protein sequence ID" value="CAI9952654.1"/>
    <property type="molecule type" value="Genomic_DNA"/>
</dbReference>
<organism evidence="2">
    <name type="scientific">Hexamita inflata</name>
    <dbReference type="NCBI Taxonomy" id="28002"/>
    <lineage>
        <taxon>Eukaryota</taxon>
        <taxon>Metamonada</taxon>
        <taxon>Diplomonadida</taxon>
        <taxon>Hexamitidae</taxon>
        <taxon>Hexamitinae</taxon>
        <taxon>Hexamita</taxon>
    </lineage>
</organism>
<protein>
    <submittedName>
        <fullName evidence="3">Hypothetical_protein</fullName>
    </submittedName>
</protein>
<evidence type="ECO:0000313" key="3">
    <source>
        <dbReference type="EMBL" id="CAL5985095.1"/>
    </source>
</evidence>
<evidence type="ECO:0000313" key="4">
    <source>
        <dbReference type="Proteomes" id="UP001642409"/>
    </source>
</evidence>
<proteinExistence type="predicted"/>
<accession>A0AA86QGC4</accession>
<reference evidence="3 4" key="2">
    <citation type="submission" date="2024-07" db="EMBL/GenBank/DDBJ databases">
        <authorList>
            <person name="Akdeniz Z."/>
        </authorList>
    </citation>
    <scope>NUCLEOTIDE SEQUENCE [LARGE SCALE GENOMIC DNA]</scope>
</reference>
<reference evidence="2" key="1">
    <citation type="submission" date="2023-06" db="EMBL/GenBank/DDBJ databases">
        <authorList>
            <person name="Kurt Z."/>
        </authorList>
    </citation>
    <scope>NUCLEOTIDE SEQUENCE</scope>
</reference>
<dbReference type="EMBL" id="CAXDID020000018">
    <property type="protein sequence ID" value="CAL5985095.1"/>
    <property type="molecule type" value="Genomic_DNA"/>
</dbReference>